<name>A0ACC3CB14_PYRYE</name>
<reference evidence="1" key="1">
    <citation type="submission" date="2019-11" db="EMBL/GenBank/DDBJ databases">
        <title>Nori genome reveals adaptations in red seaweeds to the harsh intertidal environment.</title>
        <authorList>
            <person name="Wang D."/>
            <person name="Mao Y."/>
        </authorList>
    </citation>
    <scope>NUCLEOTIDE SEQUENCE</scope>
    <source>
        <tissue evidence="1">Gametophyte</tissue>
    </source>
</reference>
<dbReference type="Proteomes" id="UP000798662">
    <property type="component" value="Chromosome 3"/>
</dbReference>
<comment type="caution">
    <text evidence="1">The sequence shown here is derived from an EMBL/GenBank/DDBJ whole genome shotgun (WGS) entry which is preliminary data.</text>
</comment>
<gene>
    <name evidence="1" type="ORF">I4F81_009927</name>
</gene>
<sequence>MAQLGGLFAFGHWHARTLATVATVAAVWAVAAAVAAPRSAVGAAVGGGPVPFPAPLSVACGGDPRVRKEAGSLSPAEWATYQRAVTGLHARETSGRRSTLDWFERFIEIHAAHAGNAHGGAHFLAWHRLFLLAYENALRTVEPSVTIPYWDWSMDAADPAMAPVWATSQLGKAADGSRIGAGERAAGHNFNEFFVDTDGPHYVTRGFYSNRGSGMDPDFFADKPTVRALWRNQQLSFAEFASTLEYVHGGPHVAMGGFSGGDLFLLDRAAGDVAFWSHHAYIDFIWAMRQQAISVLAYGGTTQDGSPARLDDVLAPFGATARTAAELNCVTYVADPRRTRGEPLATSAATPTPSPTPTSSATPTPSATSTPSAIPTASPTPAATLTPPPTPSPTRQPTPTPSAIPTVRVTPTSSAVPDPRTPRSDRTTAPAVPTPGRPACKRSHHAIGPALAALKQTMAAARAEAATILAAAEAEAEDIILLADAEIDQLAARKKEVKRHLRVTALAGFAAVNGMDAYRFTLGEVPLERAEDEAEAEEREAAAAAVVARTTRRAVTSA</sequence>
<accession>A0ACC3CB14</accession>
<dbReference type="EMBL" id="CM020620">
    <property type="protein sequence ID" value="KAK1867420.1"/>
    <property type="molecule type" value="Genomic_DNA"/>
</dbReference>
<evidence type="ECO:0000313" key="1">
    <source>
        <dbReference type="EMBL" id="KAK1867420.1"/>
    </source>
</evidence>
<organism evidence="1 2">
    <name type="scientific">Pyropia yezoensis</name>
    <name type="common">Susabi-nori</name>
    <name type="synonym">Porphyra yezoensis</name>
    <dbReference type="NCBI Taxonomy" id="2788"/>
    <lineage>
        <taxon>Eukaryota</taxon>
        <taxon>Rhodophyta</taxon>
        <taxon>Bangiophyceae</taxon>
        <taxon>Bangiales</taxon>
        <taxon>Bangiaceae</taxon>
        <taxon>Pyropia</taxon>
    </lineage>
</organism>
<evidence type="ECO:0000313" key="2">
    <source>
        <dbReference type="Proteomes" id="UP000798662"/>
    </source>
</evidence>
<proteinExistence type="predicted"/>
<keyword evidence="2" id="KW-1185">Reference proteome</keyword>
<protein>
    <submittedName>
        <fullName evidence="1">Uncharacterized protein</fullName>
    </submittedName>
</protein>